<evidence type="ECO:0000256" key="2">
    <source>
        <dbReference type="ARBA" id="ARBA00001911"/>
    </source>
</evidence>
<evidence type="ECO:0000256" key="3">
    <source>
        <dbReference type="ARBA" id="ARBA00004947"/>
    </source>
</evidence>
<dbReference type="NCBIfam" id="NF007956">
    <property type="entry name" value="PRK10675.1"/>
    <property type="match status" value="1"/>
</dbReference>
<keyword evidence="7 10" id="KW-0520">NAD</keyword>
<comment type="pathway">
    <text evidence="3 10">Carbohydrate metabolism; galactose metabolism.</text>
</comment>
<keyword evidence="9 10" id="KW-0413">Isomerase</keyword>
<name>A0A0D0IY63_9PSED</name>
<dbReference type="GO" id="GO:0006012">
    <property type="term" value="P:galactose metabolic process"/>
    <property type="evidence" value="ECO:0007669"/>
    <property type="project" value="UniProtKB-UniPathway"/>
</dbReference>
<dbReference type="AlphaFoldDB" id="A0A0D0IY63"/>
<evidence type="ECO:0000256" key="1">
    <source>
        <dbReference type="ARBA" id="ARBA00000083"/>
    </source>
</evidence>
<keyword evidence="8" id="KW-0299">Galactose metabolism</keyword>
<dbReference type="UniPathway" id="UPA00214"/>
<dbReference type="Gene3D" id="3.40.50.720">
    <property type="entry name" value="NAD(P)-binding Rossmann-like Domain"/>
    <property type="match status" value="1"/>
</dbReference>
<dbReference type="PANTHER" id="PTHR43725:SF47">
    <property type="entry name" value="UDP-GLUCOSE 4-EPIMERASE"/>
    <property type="match status" value="1"/>
</dbReference>
<evidence type="ECO:0000256" key="4">
    <source>
        <dbReference type="ARBA" id="ARBA00007637"/>
    </source>
</evidence>
<sequence length="349" mass="38194">MILVTGGAGYIGSHAVLTLLQAGHEVVVLDNLCNSSRTSLERVALIAGRKPHFIKGDIRNRGLLDDLFRRWPTTAVMHFAGLKAVGESVRDPLRYYETNVAGSITLCQSMADAGIFRLVFSSSATVYGESVSMPIQEDCPTGIPTNPYGQSKLMAENVLKALAHSDPRWSIALLRYFNPIGAHESGLIGEDPNGIPNNLLPYMLQVAVRRQPQLSIYGDDYPTSDGTGVRDYIHVMDLVEGHLLALQRLAHSRGATVWNLGTGQGYSVLQMVRAFEAIIGRALPFRIVARRPGDIAQCWADPSKARSELQWSAARGLHAMLADSWRWQKSNPQGYRASAAKMPVTELAS</sequence>
<comment type="caution">
    <text evidence="12">The sequence shown here is derived from an EMBL/GenBank/DDBJ whole genome shotgun (WGS) entry which is preliminary data.</text>
</comment>
<evidence type="ECO:0000256" key="6">
    <source>
        <dbReference type="ARBA" id="ARBA00018569"/>
    </source>
</evidence>
<dbReference type="OrthoDB" id="9803010at2"/>
<dbReference type="InterPro" id="IPR005886">
    <property type="entry name" value="UDP_G4E"/>
</dbReference>
<comment type="catalytic activity">
    <reaction evidence="1 10">
        <text>UDP-alpha-D-glucose = UDP-alpha-D-galactose</text>
        <dbReference type="Rhea" id="RHEA:22168"/>
        <dbReference type="ChEBI" id="CHEBI:58885"/>
        <dbReference type="ChEBI" id="CHEBI:66914"/>
        <dbReference type="EC" id="5.1.3.2"/>
    </reaction>
</comment>
<dbReference type="Pfam" id="PF01370">
    <property type="entry name" value="Epimerase"/>
    <property type="match status" value="1"/>
</dbReference>
<protein>
    <recommendedName>
        <fullName evidence="6 10">UDP-glucose 4-epimerase</fullName>
        <ecNumber evidence="5 10">5.1.3.2</ecNumber>
    </recommendedName>
</protein>
<evidence type="ECO:0000256" key="5">
    <source>
        <dbReference type="ARBA" id="ARBA00013189"/>
    </source>
</evidence>
<dbReference type="GO" id="GO:0005829">
    <property type="term" value="C:cytosol"/>
    <property type="evidence" value="ECO:0007669"/>
    <property type="project" value="TreeGrafter"/>
</dbReference>
<evidence type="ECO:0000313" key="13">
    <source>
        <dbReference type="Proteomes" id="UP000032068"/>
    </source>
</evidence>
<reference evidence="12 13" key="1">
    <citation type="submission" date="2014-12" db="EMBL/GenBank/DDBJ databases">
        <title>16Stimator: statistical estimation of ribosomal gene copy numbers from draft genome assemblies.</title>
        <authorList>
            <person name="Perisin M.A."/>
            <person name="Vetter M."/>
            <person name="Gilbert J.A."/>
            <person name="Bergelson J."/>
        </authorList>
    </citation>
    <scope>NUCLEOTIDE SEQUENCE [LARGE SCALE GENOMIC DNA]</scope>
    <source>
        <strain evidence="12 13">MEJ086</strain>
    </source>
</reference>
<comment type="subunit">
    <text evidence="10">Homodimer.</text>
</comment>
<evidence type="ECO:0000259" key="11">
    <source>
        <dbReference type="Pfam" id="PF01370"/>
    </source>
</evidence>
<proteinExistence type="inferred from homology"/>
<dbReference type="SUPFAM" id="SSF51735">
    <property type="entry name" value="NAD(P)-binding Rossmann-fold domains"/>
    <property type="match status" value="1"/>
</dbReference>
<dbReference type="EC" id="5.1.3.2" evidence="5 10"/>
<keyword evidence="10" id="KW-0119">Carbohydrate metabolism</keyword>
<evidence type="ECO:0000256" key="7">
    <source>
        <dbReference type="ARBA" id="ARBA00023027"/>
    </source>
</evidence>
<dbReference type="CDD" id="cd05247">
    <property type="entry name" value="UDP_G4E_1_SDR_e"/>
    <property type="match status" value="1"/>
</dbReference>
<dbReference type="RefSeq" id="WP_042556728.1">
    <property type="nucleotide sequence ID" value="NZ_JXQW01000122.1"/>
</dbReference>
<evidence type="ECO:0000256" key="8">
    <source>
        <dbReference type="ARBA" id="ARBA00023144"/>
    </source>
</evidence>
<dbReference type="GO" id="GO:0003978">
    <property type="term" value="F:UDP-glucose 4-epimerase activity"/>
    <property type="evidence" value="ECO:0007669"/>
    <property type="project" value="UniProtKB-UniRule"/>
</dbReference>
<dbReference type="NCBIfam" id="TIGR01179">
    <property type="entry name" value="galE"/>
    <property type="match status" value="1"/>
</dbReference>
<comment type="similarity">
    <text evidence="4 10">Belongs to the NAD(P)-dependent epimerase/dehydratase family.</text>
</comment>
<comment type="cofactor">
    <cofactor evidence="2 10">
        <name>NAD(+)</name>
        <dbReference type="ChEBI" id="CHEBI:57540"/>
    </cofactor>
</comment>
<dbReference type="EMBL" id="JXQW01000122">
    <property type="protein sequence ID" value="KIP87998.1"/>
    <property type="molecule type" value="Genomic_DNA"/>
</dbReference>
<dbReference type="Gene3D" id="3.90.25.10">
    <property type="entry name" value="UDP-galactose 4-epimerase, domain 1"/>
    <property type="match status" value="1"/>
</dbReference>
<evidence type="ECO:0000313" key="12">
    <source>
        <dbReference type="EMBL" id="KIP87998.1"/>
    </source>
</evidence>
<dbReference type="PANTHER" id="PTHR43725">
    <property type="entry name" value="UDP-GLUCOSE 4-EPIMERASE"/>
    <property type="match status" value="1"/>
</dbReference>
<organism evidence="12 13">
    <name type="scientific">Pseudomonas fulva</name>
    <dbReference type="NCBI Taxonomy" id="47880"/>
    <lineage>
        <taxon>Bacteria</taxon>
        <taxon>Pseudomonadati</taxon>
        <taxon>Pseudomonadota</taxon>
        <taxon>Gammaproteobacteria</taxon>
        <taxon>Pseudomonadales</taxon>
        <taxon>Pseudomonadaceae</taxon>
        <taxon>Pseudomonas</taxon>
    </lineage>
</organism>
<gene>
    <name evidence="12" type="ORF">RU08_25675</name>
</gene>
<dbReference type="InterPro" id="IPR001509">
    <property type="entry name" value="Epimerase_deHydtase"/>
</dbReference>
<evidence type="ECO:0000256" key="9">
    <source>
        <dbReference type="ARBA" id="ARBA00023235"/>
    </source>
</evidence>
<evidence type="ECO:0000256" key="10">
    <source>
        <dbReference type="RuleBase" id="RU366046"/>
    </source>
</evidence>
<feature type="domain" description="NAD-dependent epimerase/dehydratase" evidence="11">
    <location>
        <begin position="2"/>
        <end position="261"/>
    </location>
</feature>
<dbReference type="InterPro" id="IPR036291">
    <property type="entry name" value="NAD(P)-bd_dom_sf"/>
</dbReference>
<dbReference type="Proteomes" id="UP000032068">
    <property type="component" value="Unassembled WGS sequence"/>
</dbReference>
<accession>A0A0D0IY63</accession>